<name>A0A2S6A434_9NOCA</name>
<dbReference type="Proteomes" id="UP000238356">
    <property type="component" value="Unassembled WGS sequence"/>
</dbReference>
<feature type="region of interest" description="Disordered" evidence="1">
    <location>
        <begin position="1"/>
        <end position="73"/>
    </location>
</feature>
<accession>A0A2S6A434</accession>
<protein>
    <submittedName>
        <fullName evidence="2">Uncharacterized protein</fullName>
    </submittedName>
</protein>
<dbReference type="GeneID" id="66723166"/>
<feature type="compositionally biased region" description="Basic and acidic residues" evidence="1">
    <location>
        <begin position="46"/>
        <end position="64"/>
    </location>
</feature>
<evidence type="ECO:0000256" key="1">
    <source>
        <dbReference type="SAM" id="MobiDB-lite"/>
    </source>
</evidence>
<keyword evidence="3" id="KW-1185">Reference proteome</keyword>
<evidence type="ECO:0000313" key="3">
    <source>
        <dbReference type="Proteomes" id="UP000238356"/>
    </source>
</evidence>
<sequence length="73" mass="7918">MTDRPAGAQRPDDSQSAERPAKGRTRSAAESARLARIFGEALPRTSSDERAPDGELPRSGDDWLRAQVPPHHG</sequence>
<evidence type="ECO:0000313" key="2">
    <source>
        <dbReference type="EMBL" id="PPJ26755.1"/>
    </source>
</evidence>
<gene>
    <name evidence="2" type="ORF">C5F51_18985</name>
</gene>
<dbReference type="RefSeq" id="WP_030515103.1">
    <property type="nucleotide sequence ID" value="NZ_JADLQW010000006.1"/>
</dbReference>
<proteinExistence type="predicted"/>
<dbReference type="EMBL" id="PSZD01000011">
    <property type="protein sequence ID" value="PPJ26755.1"/>
    <property type="molecule type" value="Genomic_DNA"/>
</dbReference>
<comment type="caution">
    <text evidence="2">The sequence shown here is derived from an EMBL/GenBank/DDBJ whole genome shotgun (WGS) entry which is preliminary data.</text>
</comment>
<dbReference type="AlphaFoldDB" id="A0A2S6A434"/>
<organism evidence="2 3">
    <name type="scientific">Nocardia nova</name>
    <dbReference type="NCBI Taxonomy" id="37330"/>
    <lineage>
        <taxon>Bacteria</taxon>
        <taxon>Bacillati</taxon>
        <taxon>Actinomycetota</taxon>
        <taxon>Actinomycetes</taxon>
        <taxon>Mycobacteriales</taxon>
        <taxon>Nocardiaceae</taxon>
        <taxon>Nocardia</taxon>
    </lineage>
</organism>
<reference evidence="2 3" key="1">
    <citation type="submission" date="2018-02" db="EMBL/GenBank/DDBJ databases">
        <title>8 Nocardia nova and 1 Nocardia cyriacigeorgica strain used for evolution to TMP-SMX.</title>
        <authorList>
            <person name="Mehta H."/>
            <person name="Weng J."/>
            <person name="Shamoo Y."/>
        </authorList>
    </citation>
    <scope>NUCLEOTIDE SEQUENCE [LARGE SCALE GENOMIC DNA]</scope>
    <source>
        <strain evidence="2 3">BAA2227</strain>
    </source>
</reference>